<gene>
    <name evidence="2" type="ORF">HHK36_018578</name>
</gene>
<dbReference type="Proteomes" id="UP000655225">
    <property type="component" value="Unassembled WGS sequence"/>
</dbReference>
<protein>
    <submittedName>
        <fullName evidence="2">Uncharacterized protein</fullName>
    </submittedName>
</protein>
<evidence type="ECO:0000313" key="3">
    <source>
        <dbReference type="Proteomes" id="UP000655225"/>
    </source>
</evidence>
<keyword evidence="3" id="KW-1185">Reference proteome</keyword>
<accession>A0A835DAY7</accession>
<feature type="region of interest" description="Disordered" evidence="1">
    <location>
        <begin position="1"/>
        <end position="24"/>
    </location>
</feature>
<proteinExistence type="predicted"/>
<organism evidence="2 3">
    <name type="scientific">Tetracentron sinense</name>
    <name type="common">Spur-leaf</name>
    <dbReference type="NCBI Taxonomy" id="13715"/>
    <lineage>
        <taxon>Eukaryota</taxon>
        <taxon>Viridiplantae</taxon>
        <taxon>Streptophyta</taxon>
        <taxon>Embryophyta</taxon>
        <taxon>Tracheophyta</taxon>
        <taxon>Spermatophyta</taxon>
        <taxon>Magnoliopsida</taxon>
        <taxon>Trochodendrales</taxon>
        <taxon>Trochodendraceae</taxon>
        <taxon>Tetracentron</taxon>
    </lineage>
</organism>
<evidence type="ECO:0000256" key="1">
    <source>
        <dbReference type="SAM" id="MobiDB-lite"/>
    </source>
</evidence>
<name>A0A835DAY7_TETSI</name>
<comment type="caution">
    <text evidence="2">The sequence shown here is derived from an EMBL/GenBank/DDBJ whole genome shotgun (WGS) entry which is preliminary data.</text>
</comment>
<dbReference type="AlphaFoldDB" id="A0A835DAY7"/>
<reference evidence="2 3" key="1">
    <citation type="submission" date="2020-04" db="EMBL/GenBank/DDBJ databases">
        <title>Plant Genome Project.</title>
        <authorList>
            <person name="Zhang R.-G."/>
        </authorList>
    </citation>
    <scope>NUCLEOTIDE SEQUENCE [LARGE SCALE GENOMIC DNA]</scope>
    <source>
        <strain evidence="2">YNK0</strain>
        <tissue evidence="2">Leaf</tissue>
    </source>
</reference>
<dbReference type="EMBL" id="JABCRI010000012">
    <property type="protein sequence ID" value="KAF8396943.1"/>
    <property type="molecule type" value="Genomic_DNA"/>
</dbReference>
<evidence type="ECO:0000313" key="2">
    <source>
        <dbReference type="EMBL" id="KAF8396943.1"/>
    </source>
</evidence>
<sequence length="101" mass="11029">MKSSFYAHDRGHKYKDGAGNGAGGKKTIAVFNGILMEGIEEKMEYGRISYNEFASMMKTGTDWRKASGHSSRSRADGAGYGDVILDHDGNVVIAFARSSRF</sequence>